<dbReference type="Gene3D" id="2.60.120.260">
    <property type="entry name" value="Galactose-binding domain-like"/>
    <property type="match status" value="1"/>
</dbReference>
<dbReference type="Proteomes" id="UP001157946">
    <property type="component" value="Unassembled WGS sequence"/>
</dbReference>
<keyword evidence="1" id="KW-0732">Signal</keyword>
<dbReference type="Gene3D" id="3.60.21.10">
    <property type="match status" value="1"/>
</dbReference>
<evidence type="ECO:0000313" key="5">
    <source>
        <dbReference type="Proteomes" id="UP001157946"/>
    </source>
</evidence>
<feature type="signal peptide" evidence="1">
    <location>
        <begin position="1"/>
        <end position="25"/>
    </location>
</feature>
<dbReference type="InterPro" id="IPR029052">
    <property type="entry name" value="Metallo-depent_PP-like"/>
</dbReference>
<proteinExistence type="predicted"/>
<dbReference type="AlphaFoldDB" id="A0AA46AH72"/>
<dbReference type="PANTHER" id="PTHR40446">
    <property type="entry name" value="N-ACETYLGLUCOSAMINE-1-PHOSPHODIESTER ALPHA-N-ACETYLGLUCOSAMINIDASE"/>
    <property type="match status" value="1"/>
</dbReference>
<comment type="caution">
    <text evidence="4">The sequence shown here is derived from an EMBL/GenBank/DDBJ whole genome shotgun (WGS) entry which is preliminary data.</text>
</comment>
<evidence type="ECO:0000259" key="2">
    <source>
        <dbReference type="Pfam" id="PF00149"/>
    </source>
</evidence>
<organism evidence="4 5">
    <name type="scientific">Laceyella tengchongensis</name>
    <dbReference type="NCBI Taxonomy" id="574699"/>
    <lineage>
        <taxon>Bacteria</taxon>
        <taxon>Bacillati</taxon>
        <taxon>Bacillota</taxon>
        <taxon>Bacilli</taxon>
        <taxon>Bacillales</taxon>
        <taxon>Thermoactinomycetaceae</taxon>
        <taxon>Laceyella</taxon>
    </lineage>
</organism>
<dbReference type="PANTHER" id="PTHR40446:SF2">
    <property type="entry name" value="N-ACETYLGLUCOSAMINE-1-PHOSPHODIESTER ALPHA-N-ACETYLGLUCOSAMINIDASE"/>
    <property type="match status" value="1"/>
</dbReference>
<dbReference type="InterPro" id="IPR004843">
    <property type="entry name" value="Calcineurin-like_PHP"/>
</dbReference>
<evidence type="ECO:0000256" key="1">
    <source>
        <dbReference type="SAM" id="SignalP"/>
    </source>
</evidence>
<dbReference type="SUPFAM" id="SSF56300">
    <property type="entry name" value="Metallo-dependent phosphatases"/>
    <property type="match status" value="1"/>
</dbReference>
<dbReference type="EMBL" id="FXTU01000015">
    <property type="protein sequence ID" value="SMP36030.1"/>
    <property type="molecule type" value="Genomic_DNA"/>
</dbReference>
<sequence length="1124" mass="122508">MNAFKKRLAVLCLLVMVIIPGWTGAAEPLAAQLSAIHDSAEVLTAKPSEPSQQSEPDLPQLIHEEAEEEQIAQGISLTQFTRFDTKGWLEGAALTVDLAEPSVKTNLLTPPHVAQSMPLIQQMKAAGAIAGVNGDFFDIGNTQAALGAEVRSGELRKSGEDRLAASVSQDRIGQISPLVLQGKVMANGATTTLHAINAPQLPADHLAMYTPDWGTAKRTHLVSPDFFEVLVEDGKVKMTYAGGVHNEALHEGQFILSGKGASAAFLKALPVGSAVEVRVETRPDFRKLAFAIGGGALLVDKGKVVTKDHGAVHPRTAVGFTKDGKKMILATIDGRSSRSRGMTLLELAQWMKEKRAWTALNLDGGGSSTLVARMQGQTGLKVVNTPSDGQERPVPNGIGVWNDKRTGQLGGFKIEAGSRRVFSGLTRKFRAMAYDTAFAPLQTDQIRMHWRALPAALGRFDGAVLRAAHPGKGRISVRSRGVESMAEVHVLGKPVSLAIEPRLMGLEKGKTATFLVTGKDASGYQTYVEPEDVQLSYDRQIIDVKANADGSLTVVPQVEQGVARITARVGELQAVAGVSIGWEQQRIETFEDASTPWTFAKAPAETTGELLYVDDADRKSKALKLTYDFTKSTKTRAVYALPPTGLMPLPGEVKKIGVHVRGDGGNGHWLRTRIKDAAGVYHTLDLAAEVNWHGWRYVEINVPAGVQYPIQLNQIYLVEPDAKKQDKGDILLDDVVVYVSAPLHLPDEPVQPHPMVLQQGTVPQSSWRFAVLNDLHIVSAAPDSKEVKHTVQVLQDLSREDVDFVIFNGDLVDDATIENVTFVKTLIEQNLDKPYYVTPGNHETYGTGNLDLFVQVFGPRAALHHFDHKGVRFILSNTALGGWRVSDDAQWRQLDAWLEQGKRDRKVRQLVFLAHHPLNDPNPSKTSQISDAREAGLLQKKLTDFSERSGKPAIMIAAHAHVHHWTQRDGVAYAVVGPVGKRVYGSPDRGGFYGYGVFSINGEKKGNVRKHPWLVADVRPILEDIALERTEFYVNETAEVKVSGLQTGGWTFPLTYPATVRYRGENGLTVTRLDQATGSSIAVFDPVTHLLRFRRPGKVVLVVQSGGFSKRFVLVGTRANSGGK</sequence>
<dbReference type="Pfam" id="PF00149">
    <property type="entry name" value="Metallophos"/>
    <property type="match status" value="1"/>
</dbReference>
<feature type="domain" description="Phosphodiester glycosidase" evidence="3">
    <location>
        <begin position="249"/>
        <end position="400"/>
    </location>
</feature>
<reference evidence="4" key="1">
    <citation type="submission" date="2017-05" db="EMBL/GenBank/DDBJ databases">
        <authorList>
            <person name="Varghese N."/>
            <person name="Submissions S."/>
        </authorList>
    </citation>
    <scope>NUCLEOTIDE SEQUENCE</scope>
    <source>
        <strain evidence="4">DSM 45262</strain>
    </source>
</reference>
<evidence type="ECO:0000259" key="3">
    <source>
        <dbReference type="Pfam" id="PF09992"/>
    </source>
</evidence>
<dbReference type="RefSeq" id="WP_102992686.1">
    <property type="nucleotide sequence ID" value="NZ_FXTU01000015.1"/>
</dbReference>
<protein>
    <submittedName>
        <fullName evidence="4">3',5'-cyclic AMP phosphodiesterase CpdA</fullName>
    </submittedName>
</protein>
<accession>A0AA46AH72</accession>
<keyword evidence="5" id="KW-1185">Reference proteome</keyword>
<feature type="domain" description="Calcineurin-like phosphoesterase" evidence="2">
    <location>
        <begin position="768"/>
        <end position="962"/>
    </location>
</feature>
<gene>
    <name evidence="4" type="ORF">SAMN06265361_1155</name>
</gene>
<dbReference type="InterPro" id="IPR018711">
    <property type="entry name" value="NAGPA"/>
</dbReference>
<evidence type="ECO:0000313" key="4">
    <source>
        <dbReference type="EMBL" id="SMP36030.1"/>
    </source>
</evidence>
<dbReference type="Pfam" id="PF09992">
    <property type="entry name" value="NAGPA"/>
    <property type="match status" value="1"/>
</dbReference>
<feature type="chain" id="PRO_5041453163" evidence="1">
    <location>
        <begin position="26"/>
        <end position="1124"/>
    </location>
</feature>
<name>A0AA46AH72_9BACL</name>
<dbReference type="GO" id="GO:0016787">
    <property type="term" value="F:hydrolase activity"/>
    <property type="evidence" value="ECO:0007669"/>
    <property type="project" value="InterPro"/>
</dbReference>